<name>A0A0D6MGM3_9PROT</name>
<reference evidence="1 2" key="1">
    <citation type="submission" date="2012-10" db="EMBL/GenBank/DDBJ databases">
        <title>Genome sequencing of Tanticharoenia sakaeratensis NBRC 103193.</title>
        <authorList>
            <person name="Azuma Y."/>
            <person name="Hadano H."/>
            <person name="Hirakawa H."/>
            <person name="Matsushita K."/>
        </authorList>
    </citation>
    <scope>NUCLEOTIDE SEQUENCE [LARGE SCALE GENOMIC DNA]</scope>
    <source>
        <strain evidence="1 2">NBRC 103193</strain>
    </source>
</reference>
<dbReference type="STRING" id="1231623.Tasa_002_054"/>
<protein>
    <recommendedName>
        <fullName evidence="3">DUF1800 domain-containing protein</fullName>
    </recommendedName>
</protein>
<proteinExistence type="predicted"/>
<evidence type="ECO:0000313" key="2">
    <source>
        <dbReference type="Proteomes" id="UP000032679"/>
    </source>
</evidence>
<dbReference type="AlphaFoldDB" id="A0A0D6MGM3"/>
<accession>A0A0D6MGM3</accession>
<evidence type="ECO:0000313" key="1">
    <source>
        <dbReference type="EMBL" id="GAN52774.1"/>
    </source>
</evidence>
<comment type="caution">
    <text evidence="1">The sequence shown here is derived from an EMBL/GenBank/DDBJ whole genome shotgun (WGS) entry which is preliminary data.</text>
</comment>
<gene>
    <name evidence="1" type="ORF">Tasa_002_054</name>
</gene>
<organism evidence="1 2">
    <name type="scientific">Tanticharoenia sakaeratensis NBRC 103193</name>
    <dbReference type="NCBI Taxonomy" id="1231623"/>
    <lineage>
        <taxon>Bacteria</taxon>
        <taxon>Pseudomonadati</taxon>
        <taxon>Pseudomonadota</taxon>
        <taxon>Alphaproteobacteria</taxon>
        <taxon>Acetobacterales</taxon>
        <taxon>Acetobacteraceae</taxon>
        <taxon>Tanticharoenia</taxon>
    </lineage>
</organism>
<keyword evidence="2" id="KW-1185">Reference proteome</keyword>
<dbReference type="InterPro" id="IPR014917">
    <property type="entry name" value="DUF1800"/>
</dbReference>
<sequence>MPPDAIRYGDPDGSEDMMDTQAMTAVDRFGLGRRGTEPLPDDPQGWLRDQLTGPDRIIFPTTLGTSADGLRALHAQRMQKLPGNPLVKPLLDAEASAQLGALLATDQPFRERLVWFWANHFTVSIRQGGTQAVVGPYIREAIRPHVTGRFADMLLAVMRHPAMLLYLDNAGSVGPNSPAGLRSHRGLNENLARECLELHTVSPAAGYAQADVTSFAAILTGWSVDMNATEPGFVFRPRAHEPGPKTLMGRTFPEGEDGGVQALAFLGTHPATYRHIATQLAVHFVSDTPPPSVVAALATALVRSDGDLGAVSRALVTQRAAWMPRTKFRTPWDYTVAALRALDLGARSSEDAAPPDPDHTPGHLLRAAMAFLGQPVWTAPLPNGWSDRAADWAQPADIMARTDWAYRLSAHATNVDPVAIAEAVLGAAAPSRTMTAIHHAGSRQDGLTILFSSPEFQRR</sequence>
<dbReference type="Pfam" id="PF08811">
    <property type="entry name" value="DUF1800"/>
    <property type="match status" value="1"/>
</dbReference>
<dbReference type="EMBL" id="BALE01000002">
    <property type="protein sequence ID" value="GAN52774.1"/>
    <property type="molecule type" value="Genomic_DNA"/>
</dbReference>
<evidence type="ECO:0008006" key="3">
    <source>
        <dbReference type="Google" id="ProtNLM"/>
    </source>
</evidence>
<dbReference type="Proteomes" id="UP000032679">
    <property type="component" value="Unassembled WGS sequence"/>
</dbReference>